<name>A0A840WQW1_9ACTN</name>
<dbReference type="EMBL" id="JACHDO010000001">
    <property type="protein sequence ID" value="MBB5494076.1"/>
    <property type="molecule type" value="Genomic_DNA"/>
</dbReference>
<sequence length="260" mass="25697">MFDNTRTSARTLLIAATTAGFVALGGGLASADTLDRVANPGTVNKVANPGTVNKVANPGTVNKITAPGVADPDVSVPQVELPEAPEAPEVTAPDTNGVADSAQELADSADATVPQVNAPEPSTDEYTAAARGVTYSVLYAVTVARGDAEAVAFEAASVTGQVLDGVDTDTDIDLEVVDALPGTDGLAELPEAADVEGATEAVELPDAADVDAGALSEAPGVEEVEDAVGGAPSDLADPDAVDTGLVGAEAPDTDLPGGLL</sequence>
<proteinExistence type="predicted"/>
<accession>A0A840WQW1</accession>
<evidence type="ECO:0000313" key="3">
    <source>
        <dbReference type="EMBL" id="MBB5494076.1"/>
    </source>
</evidence>
<gene>
    <name evidence="3" type="ORF">HNR07_005213</name>
</gene>
<organism evidence="3 4">
    <name type="scientific">Nocardiopsis metallicus</name>
    <dbReference type="NCBI Taxonomy" id="179819"/>
    <lineage>
        <taxon>Bacteria</taxon>
        <taxon>Bacillati</taxon>
        <taxon>Actinomycetota</taxon>
        <taxon>Actinomycetes</taxon>
        <taxon>Streptosporangiales</taxon>
        <taxon>Nocardiopsidaceae</taxon>
        <taxon>Nocardiopsis</taxon>
    </lineage>
</organism>
<feature type="signal peptide" evidence="2">
    <location>
        <begin position="1"/>
        <end position="31"/>
    </location>
</feature>
<comment type="caution">
    <text evidence="3">The sequence shown here is derived from an EMBL/GenBank/DDBJ whole genome shotgun (WGS) entry which is preliminary data.</text>
</comment>
<keyword evidence="4" id="KW-1185">Reference proteome</keyword>
<feature type="chain" id="PRO_5032912876" evidence="2">
    <location>
        <begin position="32"/>
        <end position="260"/>
    </location>
</feature>
<keyword evidence="2" id="KW-0732">Signal</keyword>
<dbReference type="AlphaFoldDB" id="A0A840WQW1"/>
<evidence type="ECO:0000256" key="1">
    <source>
        <dbReference type="SAM" id="MobiDB-lite"/>
    </source>
</evidence>
<evidence type="ECO:0000256" key="2">
    <source>
        <dbReference type="SAM" id="SignalP"/>
    </source>
</evidence>
<dbReference type="RefSeq" id="WP_184367126.1">
    <property type="nucleotide sequence ID" value="NZ_BAAAKM010000079.1"/>
</dbReference>
<dbReference type="Proteomes" id="UP000579647">
    <property type="component" value="Unassembled WGS sequence"/>
</dbReference>
<protein>
    <submittedName>
        <fullName evidence="3">Uncharacterized protein</fullName>
    </submittedName>
</protein>
<feature type="region of interest" description="Disordered" evidence="1">
    <location>
        <begin position="219"/>
        <end position="260"/>
    </location>
</feature>
<reference evidence="3 4" key="1">
    <citation type="submission" date="2020-08" db="EMBL/GenBank/DDBJ databases">
        <title>Sequencing the genomes of 1000 actinobacteria strains.</title>
        <authorList>
            <person name="Klenk H.-P."/>
        </authorList>
    </citation>
    <scope>NUCLEOTIDE SEQUENCE [LARGE SCALE GENOMIC DNA]</scope>
    <source>
        <strain evidence="3 4">DSM 44598</strain>
    </source>
</reference>
<evidence type="ECO:0000313" key="4">
    <source>
        <dbReference type="Proteomes" id="UP000579647"/>
    </source>
</evidence>